<accession>A0ABS5ZBK6</accession>
<dbReference type="Gene3D" id="3.40.50.720">
    <property type="entry name" value="NAD(P)-binding Rossmann-like Domain"/>
    <property type="match status" value="1"/>
</dbReference>
<evidence type="ECO:0000313" key="3">
    <source>
        <dbReference type="Proteomes" id="UP000690515"/>
    </source>
</evidence>
<evidence type="ECO:0000259" key="1">
    <source>
        <dbReference type="Pfam" id="PF00899"/>
    </source>
</evidence>
<dbReference type="PANTHER" id="PTHR43267:SF3">
    <property type="entry name" value="THIF PROTEIN"/>
    <property type="match status" value="1"/>
</dbReference>
<dbReference type="Proteomes" id="UP000690515">
    <property type="component" value="Unassembled WGS sequence"/>
</dbReference>
<gene>
    <name evidence="2" type="ORF">KCG35_10235</name>
</gene>
<dbReference type="InterPro" id="IPR000594">
    <property type="entry name" value="ThiF_NAD_FAD-bd"/>
</dbReference>
<organism evidence="2 3">
    <name type="scientific">Zooshikella harenae</name>
    <dbReference type="NCBI Taxonomy" id="2827238"/>
    <lineage>
        <taxon>Bacteria</taxon>
        <taxon>Pseudomonadati</taxon>
        <taxon>Pseudomonadota</taxon>
        <taxon>Gammaproteobacteria</taxon>
        <taxon>Oceanospirillales</taxon>
        <taxon>Zooshikellaceae</taxon>
        <taxon>Zooshikella</taxon>
    </lineage>
</organism>
<protein>
    <submittedName>
        <fullName evidence="2">ThiF family adenylyltransferase</fullName>
    </submittedName>
</protein>
<comment type="caution">
    <text evidence="2">The sequence shown here is derived from an EMBL/GenBank/DDBJ whole genome shotgun (WGS) entry which is preliminary data.</text>
</comment>
<keyword evidence="2" id="KW-0808">Transferase</keyword>
<dbReference type="InterPro" id="IPR035985">
    <property type="entry name" value="Ubiquitin-activating_enz"/>
</dbReference>
<evidence type="ECO:0000313" key="2">
    <source>
        <dbReference type="EMBL" id="MBU2711437.1"/>
    </source>
</evidence>
<dbReference type="GO" id="GO:0016779">
    <property type="term" value="F:nucleotidyltransferase activity"/>
    <property type="evidence" value="ECO:0007669"/>
    <property type="project" value="UniProtKB-KW"/>
</dbReference>
<dbReference type="SUPFAM" id="SSF69572">
    <property type="entry name" value="Activating enzymes of the ubiquitin-like proteins"/>
    <property type="match status" value="1"/>
</dbReference>
<name>A0ABS5ZBK6_9GAMM</name>
<dbReference type="EMBL" id="JAGSOY010000019">
    <property type="protein sequence ID" value="MBU2711437.1"/>
    <property type="molecule type" value="Genomic_DNA"/>
</dbReference>
<sequence>MDGYSKPLVTTTNVNKDISPQLMSPRELNALFNKIHLCYHHHGIWLNKDVAIGILHPGLLFQIHNNAQSLTISTPKGEFGLPLNNRDTVVASLMAVGAIIPGTATEVETIHHLLVNSIYSRSISYSLCFADCCNQLLKAIESINNIQMAFIGFGGIANHCLFNLAGSGFKHFILCDHDHVESTNLNRQLLFTQTDVGESKVQVGKREILRRFPDCDITCYTNELNSCSRMDYLSHTDYILITADEPPGLVHNLLKQLVSSHCKACIILAGYSCNSAIIHELDQQLPSPSFPWLRLTNSIMPSHGPINAELGAKVAEAVYQRVCHFSSSKPLRFAQPLNHFSIGFS</sequence>
<dbReference type="CDD" id="cd01483">
    <property type="entry name" value="E1_enzyme_family"/>
    <property type="match status" value="1"/>
</dbReference>
<dbReference type="Pfam" id="PF00899">
    <property type="entry name" value="ThiF"/>
    <property type="match status" value="1"/>
</dbReference>
<proteinExistence type="predicted"/>
<dbReference type="PANTHER" id="PTHR43267">
    <property type="entry name" value="TRNA THREONYLCARBAMOYLADENOSINE DEHYDRATASE"/>
    <property type="match status" value="1"/>
</dbReference>
<keyword evidence="2" id="KW-0548">Nucleotidyltransferase</keyword>
<feature type="domain" description="THIF-type NAD/FAD binding fold" evidence="1">
    <location>
        <begin position="140"/>
        <end position="266"/>
    </location>
</feature>
<keyword evidence="3" id="KW-1185">Reference proteome</keyword>
<reference evidence="2 3" key="1">
    <citation type="submission" date="2021-04" db="EMBL/GenBank/DDBJ databases">
        <authorList>
            <person name="Pira H."/>
            <person name="Risdian C."/>
            <person name="Wink J."/>
        </authorList>
    </citation>
    <scope>NUCLEOTIDE SEQUENCE [LARGE SCALE GENOMIC DNA]</scope>
    <source>
        <strain evidence="2 3">WH53</strain>
    </source>
</reference>
<dbReference type="RefSeq" id="WP_215819595.1">
    <property type="nucleotide sequence ID" value="NZ_JAGSOY010000019.1"/>
</dbReference>
<dbReference type="InterPro" id="IPR045886">
    <property type="entry name" value="ThiF/MoeB/HesA"/>
</dbReference>